<gene>
    <name evidence="12" type="ORF">SI8410_01000830</name>
</gene>
<comment type="similarity">
    <text evidence="10">Belongs to the SGF11 family.</text>
</comment>
<dbReference type="PANTHER" id="PTHR47805">
    <property type="entry name" value="SAGA-ASSOCIATED FACTOR 73"/>
    <property type="match status" value="1"/>
</dbReference>
<evidence type="ECO:0000256" key="4">
    <source>
        <dbReference type="ARBA" id="ARBA00022833"/>
    </source>
</evidence>
<dbReference type="AlphaFoldDB" id="A0A7I8JXY9"/>
<dbReference type="GO" id="GO:0000124">
    <property type="term" value="C:SAGA complex"/>
    <property type="evidence" value="ECO:0007669"/>
    <property type="project" value="InterPro"/>
</dbReference>
<evidence type="ECO:0000256" key="5">
    <source>
        <dbReference type="ARBA" id="ARBA00022853"/>
    </source>
</evidence>
<keyword evidence="9" id="KW-0539">Nucleus</keyword>
<dbReference type="EMBL" id="LR746264">
    <property type="protein sequence ID" value="CAA7388638.1"/>
    <property type="molecule type" value="Genomic_DNA"/>
</dbReference>
<organism evidence="12 13">
    <name type="scientific">Spirodela intermedia</name>
    <name type="common">Intermediate duckweed</name>
    <dbReference type="NCBI Taxonomy" id="51605"/>
    <lineage>
        <taxon>Eukaryota</taxon>
        <taxon>Viridiplantae</taxon>
        <taxon>Streptophyta</taxon>
        <taxon>Embryophyta</taxon>
        <taxon>Tracheophyta</taxon>
        <taxon>Spermatophyta</taxon>
        <taxon>Magnoliopsida</taxon>
        <taxon>Liliopsida</taxon>
        <taxon>Araceae</taxon>
        <taxon>Lemnoideae</taxon>
        <taxon>Spirodela</taxon>
    </lineage>
</organism>
<evidence type="ECO:0000256" key="6">
    <source>
        <dbReference type="ARBA" id="ARBA00023015"/>
    </source>
</evidence>
<evidence type="ECO:0000256" key="9">
    <source>
        <dbReference type="ARBA" id="ARBA00023242"/>
    </source>
</evidence>
<evidence type="ECO:0000256" key="8">
    <source>
        <dbReference type="ARBA" id="ARBA00023163"/>
    </source>
</evidence>
<dbReference type="Proteomes" id="UP000663760">
    <property type="component" value="Chromosome 1"/>
</dbReference>
<reference evidence="12" key="1">
    <citation type="submission" date="2020-02" db="EMBL/GenBank/DDBJ databases">
        <authorList>
            <person name="Scholz U."/>
            <person name="Mascher M."/>
            <person name="Fiebig A."/>
        </authorList>
    </citation>
    <scope>NUCLEOTIDE SEQUENCE</scope>
</reference>
<dbReference type="OrthoDB" id="21678at2759"/>
<name>A0A7I8JXY9_SPIIN</name>
<sequence length="313" mass="35288">MVCPLGRGKMAAMVRLLGNGNYPEITAEEAGHEKLAAQTIHWEFNEADEANLLEEEDMHVFDSRPLADPLDLVCCNACKKPVKASQYAAHAERCKLITAAEDLTAELDGGISHKKPQRKGRKKFQASHNNQVSMVGEQEKSESLDGDEETISESNVHDRNGMVSPFSTDAKDGMFPDYSPIHPDVPAPLATKMYHFQGNRRFRSTLGQLYVEAVCRDEGCEVSRKSVEDPRLPPSEAALSNKFFLETPKDNPFQPKVRLLSPENCFQFSFYTDRCRRRFCRLPPWMRPFSSKGRRRPYPLASSKSTAYRVLSA</sequence>
<keyword evidence="7 10" id="KW-0010">Activator</keyword>
<evidence type="ECO:0000313" key="12">
    <source>
        <dbReference type="EMBL" id="CAA7388638.1"/>
    </source>
</evidence>
<keyword evidence="2" id="KW-0479">Metal-binding</keyword>
<dbReference type="GO" id="GO:0005634">
    <property type="term" value="C:nucleus"/>
    <property type="evidence" value="ECO:0007669"/>
    <property type="project" value="UniProtKB-SubCell"/>
</dbReference>
<dbReference type="PANTHER" id="PTHR47805:SF1">
    <property type="entry name" value="SAGA-ASSOCIATED FACTOR 73"/>
    <property type="match status" value="1"/>
</dbReference>
<feature type="compositionally biased region" description="Basic residues" evidence="11">
    <location>
        <begin position="112"/>
        <end position="125"/>
    </location>
</feature>
<evidence type="ECO:0000313" key="13">
    <source>
        <dbReference type="Proteomes" id="UP000663760"/>
    </source>
</evidence>
<evidence type="ECO:0000256" key="11">
    <source>
        <dbReference type="SAM" id="MobiDB-lite"/>
    </source>
</evidence>
<evidence type="ECO:0000256" key="2">
    <source>
        <dbReference type="ARBA" id="ARBA00022723"/>
    </source>
</evidence>
<dbReference type="GO" id="GO:0006325">
    <property type="term" value="P:chromatin organization"/>
    <property type="evidence" value="ECO:0007669"/>
    <property type="project" value="UniProtKB-KW"/>
</dbReference>
<evidence type="ECO:0000256" key="1">
    <source>
        <dbReference type="ARBA" id="ARBA00004123"/>
    </source>
</evidence>
<dbReference type="Pfam" id="PF08209">
    <property type="entry name" value="Sgf11"/>
    <property type="match status" value="1"/>
</dbReference>
<protein>
    <recommendedName>
        <fullName evidence="10">SAGA-associated factor 11</fullName>
    </recommendedName>
</protein>
<keyword evidence="6" id="KW-0805">Transcription regulation</keyword>
<feature type="region of interest" description="Disordered" evidence="11">
    <location>
        <begin position="109"/>
        <end position="162"/>
    </location>
</feature>
<dbReference type="InterPro" id="IPR013246">
    <property type="entry name" value="SAGA_su_Sgf11"/>
</dbReference>
<evidence type="ECO:0000256" key="7">
    <source>
        <dbReference type="ARBA" id="ARBA00023159"/>
    </source>
</evidence>
<proteinExistence type="inferred from homology"/>
<keyword evidence="4" id="KW-0862">Zinc</keyword>
<evidence type="ECO:0000256" key="10">
    <source>
        <dbReference type="RuleBase" id="RU261113"/>
    </source>
</evidence>
<dbReference type="InterPro" id="IPR037804">
    <property type="entry name" value="SGF73"/>
</dbReference>
<keyword evidence="3" id="KW-0863">Zinc-finger</keyword>
<evidence type="ECO:0000256" key="3">
    <source>
        <dbReference type="ARBA" id="ARBA00022771"/>
    </source>
</evidence>
<keyword evidence="5" id="KW-0156">Chromatin regulator</keyword>
<keyword evidence="13" id="KW-1185">Reference proteome</keyword>
<accession>A0A7I8JXY9</accession>
<keyword evidence="8" id="KW-0804">Transcription</keyword>
<dbReference type="GO" id="GO:0008270">
    <property type="term" value="F:zinc ion binding"/>
    <property type="evidence" value="ECO:0007669"/>
    <property type="project" value="UniProtKB-KW"/>
</dbReference>
<comment type="subcellular location">
    <subcellularLocation>
        <location evidence="1 10">Nucleus</location>
    </subcellularLocation>
</comment>